<evidence type="ECO:0000256" key="2">
    <source>
        <dbReference type="SAM" id="SignalP"/>
    </source>
</evidence>
<evidence type="ECO:0008006" key="5">
    <source>
        <dbReference type="Google" id="ProtNLM"/>
    </source>
</evidence>
<feature type="region of interest" description="Disordered" evidence="1">
    <location>
        <begin position="96"/>
        <end position="118"/>
    </location>
</feature>
<protein>
    <recommendedName>
        <fullName evidence="5">Lipoprotein</fullName>
    </recommendedName>
</protein>
<organism evidence="3 4">
    <name type="scientific">Archangium minus</name>
    <dbReference type="NCBI Taxonomy" id="83450"/>
    <lineage>
        <taxon>Bacteria</taxon>
        <taxon>Pseudomonadati</taxon>
        <taxon>Myxococcota</taxon>
        <taxon>Myxococcia</taxon>
        <taxon>Myxococcales</taxon>
        <taxon>Cystobacterineae</taxon>
        <taxon>Archangiaceae</taxon>
        <taxon>Archangium</taxon>
    </lineage>
</organism>
<evidence type="ECO:0000313" key="4">
    <source>
        <dbReference type="Proteomes" id="UP001611383"/>
    </source>
</evidence>
<feature type="compositionally biased region" description="Basic and acidic residues" evidence="1">
    <location>
        <begin position="109"/>
        <end position="118"/>
    </location>
</feature>
<dbReference type="Proteomes" id="UP001611383">
    <property type="component" value="Chromosome"/>
</dbReference>
<keyword evidence="2" id="KW-0732">Signal</keyword>
<accession>A0ABY9X074</accession>
<name>A0ABY9X074_9BACT</name>
<evidence type="ECO:0000256" key="1">
    <source>
        <dbReference type="SAM" id="MobiDB-lite"/>
    </source>
</evidence>
<proteinExistence type="predicted"/>
<keyword evidence="4" id="KW-1185">Reference proteome</keyword>
<sequence length="200" mass="21552">MRALCVVLLLLSSAALAAEGTTVKVRCVGTCTVLLEGKPGRRLHDSLWSWEFTHVSPGKRRIEVKGFLGGSQATGYIDIPDVSEVHVHVDSKGRLSVSPAADAGTRPAPPKERKKEEDSVLHVRCQRPCTVSVDHVRRPSADSRTVIVHGLKPGAHRVEVGFALGGGDRRDFIELPPASEVFVFATDAGLHVTNTRPLGK</sequence>
<dbReference type="EMBL" id="CP043494">
    <property type="protein sequence ID" value="WNG48810.1"/>
    <property type="molecule type" value="Genomic_DNA"/>
</dbReference>
<feature type="chain" id="PRO_5047352663" description="Lipoprotein" evidence="2">
    <location>
        <begin position="18"/>
        <end position="200"/>
    </location>
</feature>
<evidence type="ECO:0000313" key="3">
    <source>
        <dbReference type="EMBL" id="WNG48810.1"/>
    </source>
</evidence>
<reference evidence="3 4" key="1">
    <citation type="submission" date="2019-08" db="EMBL/GenBank/DDBJ databases">
        <title>Archangium and Cystobacter genomes.</title>
        <authorList>
            <person name="Chen I.-C.K."/>
            <person name="Wielgoss S."/>
        </authorList>
    </citation>
    <scope>NUCLEOTIDE SEQUENCE [LARGE SCALE GENOMIC DNA]</scope>
    <source>
        <strain evidence="3 4">Cbm 6</strain>
    </source>
</reference>
<feature type="signal peptide" evidence="2">
    <location>
        <begin position="1"/>
        <end position="17"/>
    </location>
</feature>
<gene>
    <name evidence="3" type="ORF">F0U60_35360</name>
</gene>
<dbReference type="RefSeq" id="WP_395806468.1">
    <property type="nucleotide sequence ID" value="NZ_CP043494.1"/>
</dbReference>